<evidence type="ECO:0000313" key="2">
    <source>
        <dbReference type="EMBL" id="KDR38027.1"/>
    </source>
</evidence>
<keyword evidence="3" id="KW-1185">Reference proteome</keyword>
<evidence type="ECO:0000313" key="3">
    <source>
        <dbReference type="Proteomes" id="UP000027466"/>
    </source>
</evidence>
<comment type="caution">
    <text evidence="2">The sequence shown here is derived from an EMBL/GenBank/DDBJ whole genome shotgun (WGS) entry which is preliminary data.</text>
</comment>
<proteinExistence type="predicted"/>
<name>A0A069PC04_9BURK</name>
<evidence type="ECO:0000256" key="1">
    <source>
        <dbReference type="SAM" id="MobiDB-lite"/>
    </source>
</evidence>
<protein>
    <submittedName>
        <fullName evidence="2">Uncharacterized protein</fullName>
    </submittedName>
</protein>
<organism evidence="2 3">
    <name type="scientific">Caballeronia glathei</name>
    <dbReference type="NCBI Taxonomy" id="60547"/>
    <lineage>
        <taxon>Bacteria</taxon>
        <taxon>Pseudomonadati</taxon>
        <taxon>Pseudomonadota</taxon>
        <taxon>Betaproteobacteria</taxon>
        <taxon>Burkholderiales</taxon>
        <taxon>Burkholderiaceae</taxon>
        <taxon>Caballeronia</taxon>
    </lineage>
</organism>
<dbReference type="Proteomes" id="UP000027466">
    <property type="component" value="Unassembled WGS sequence"/>
</dbReference>
<sequence>MWQQCGDVACPVGRQACQDVVQISTGLVAVELRRADEAHDGSRMLASAQRPGEEPIGPADGPRTYLVFHPVMPTPELCRIKSTDVFVHVPF</sequence>
<accession>A0A069PC04</accession>
<dbReference type="EMBL" id="JFHC01000114">
    <property type="protein sequence ID" value="KDR38027.1"/>
    <property type="molecule type" value="Genomic_DNA"/>
</dbReference>
<feature type="region of interest" description="Disordered" evidence="1">
    <location>
        <begin position="39"/>
        <end position="61"/>
    </location>
</feature>
<dbReference type="AlphaFoldDB" id="A0A069PC04"/>
<gene>
    <name evidence="2" type="ORF">BG61_04530</name>
</gene>
<reference evidence="2 3" key="1">
    <citation type="submission" date="2014-03" db="EMBL/GenBank/DDBJ databases">
        <title>Draft Genome Sequences of Four Burkholderia Strains.</title>
        <authorList>
            <person name="Liu X.Y."/>
            <person name="Li C.X."/>
            <person name="Xu J.H."/>
        </authorList>
    </citation>
    <scope>NUCLEOTIDE SEQUENCE [LARGE SCALE GENOMIC DNA]</scope>
    <source>
        <strain evidence="2 3">DSM 50014</strain>
    </source>
</reference>